<gene>
    <name evidence="1" type="ORF">LKACC16343_01691</name>
</gene>
<evidence type="ECO:0000313" key="2">
    <source>
        <dbReference type="Proteomes" id="UP000196232"/>
    </source>
</evidence>
<reference evidence="1 2" key="1">
    <citation type="submission" date="2017-03" db="EMBL/GenBank/DDBJ databases">
        <title>Genome sequence of Lactobacillus bobalius KACC 16343.</title>
        <authorList>
            <person name="Chun J."/>
        </authorList>
    </citation>
    <scope>NUCLEOTIDE SEQUENCE [LARGE SCALE GENOMIC DNA]</scope>
    <source>
        <strain evidence="1 2">KACC 16343</strain>
    </source>
</reference>
<evidence type="ECO:0000313" key="1">
    <source>
        <dbReference type="EMBL" id="OVE97201.1"/>
    </source>
</evidence>
<sequence length="55" mass="6277">MTLTDRASHYEIIVKIPNYHSDTCQRALQDVIDDYGPSHFKTVTFDNGSEFAQLS</sequence>
<organism evidence="1 2">
    <name type="scientific">Companilactobacillus bobalius</name>
    <dbReference type="NCBI Taxonomy" id="2801451"/>
    <lineage>
        <taxon>Bacteria</taxon>
        <taxon>Bacillati</taxon>
        <taxon>Bacillota</taxon>
        <taxon>Bacilli</taxon>
        <taxon>Lactobacillales</taxon>
        <taxon>Lactobacillaceae</taxon>
        <taxon>Companilactobacillus</taxon>
    </lineage>
</organism>
<dbReference type="InterPro" id="IPR012337">
    <property type="entry name" value="RNaseH-like_sf"/>
</dbReference>
<name>A0A202F9P3_9LACO</name>
<protein>
    <recommendedName>
        <fullName evidence="3">Transposase</fullName>
    </recommendedName>
</protein>
<dbReference type="SUPFAM" id="SSF53098">
    <property type="entry name" value="Ribonuclease H-like"/>
    <property type="match status" value="1"/>
</dbReference>
<dbReference type="Proteomes" id="UP000196232">
    <property type="component" value="Unassembled WGS sequence"/>
</dbReference>
<proteinExistence type="predicted"/>
<dbReference type="EMBL" id="MYFM01000005">
    <property type="protein sequence ID" value="OVE97201.1"/>
    <property type="molecule type" value="Genomic_DNA"/>
</dbReference>
<comment type="caution">
    <text evidence="1">The sequence shown here is derived from an EMBL/GenBank/DDBJ whole genome shotgun (WGS) entry which is preliminary data.</text>
</comment>
<dbReference type="AlphaFoldDB" id="A0A202F9P3"/>
<evidence type="ECO:0008006" key="3">
    <source>
        <dbReference type="Google" id="ProtNLM"/>
    </source>
</evidence>
<accession>A0A202F9P3</accession>